<dbReference type="PROSITE" id="PS50893">
    <property type="entry name" value="ABC_TRANSPORTER_2"/>
    <property type="match status" value="2"/>
</dbReference>
<dbReference type="SMART" id="SM00382">
    <property type="entry name" value="AAA"/>
    <property type="match status" value="2"/>
</dbReference>
<dbReference type="PANTHER" id="PTHR19211">
    <property type="entry name" value="ATP-BINDING TRANSPORT PROTEIN-RELATED"/>
    <property type="match status" value="1"/>
</dbReference>
<dbReference type="InterPro" id="IPR027417">
    <property type="entry name" value="P-loop_NTPase"/>
</dbReference>
<evidence type="ECO:0000313" key="7">
    <source>
        <dbReference type="Proteomes" id="UP000008075"/>
    </source>
</evidence>
<evidence type="ECO:0000256" key="4">
    <source>
        <dbReference type="SAM" id="MobiDB-lite"/>
    </source>
</evidence>
<dbReference type="InterPro" id="IPR003593">
    <property type="entry name" value="AAA+_ATPase"/>
</dbReference>
<dbReference type="GO" id="GO:0016887">
    <property type="term" value="F:ATP hydrolysis activity"/>
    <property type="evidence" value="ECO:0007669"/>
    <property type="project" value="InterPro"/>
</dbReference>
<protein>
    <submittedName>
        <fullName evidence="6">ATPase component of ABC transporters with duplicated ATPase domains</fullName>
        <ecNumber evidence="6">3.6.3.41</ecNumber>
    </submittedName>
</protein>
<reference evidence="6 7" key="1">
    <citation type="journal article" date="2011" name="PLoS ONE">
        <title>The entomopathogenic bacterial endosymbionts xenorhabdus and photorhabdus: convergent lifestyles from divergent genomes.</title>
        <authorList>
            <person name="Chaston J.M."/>
            <person name="Suen G."/>
            <person name="Tucker S.L."/>
            <person name="Andersen A.W."/>
            <person name="Bhasin A."/>
            <person name="Bode E."/>
            <person name="Bode H.B."/>
            <person name="Brachmann A.O."/>
            <person name="Cowles C.E."/>
            <person name="Cowles K.N."/>
            <person name="Darby C."/>
            <person name="de Leon L."/>
            <person name="Drace K."/>
            <person name="Du Z."/>
            <person name="Givaudan A."/>
            <person name="Herbert Tran E.E."/>
            <person name="Jewell K.A."/>
            <person name="Knack J.J."/>
            <person name="Krasomil-Osterfeld K.C."/>
            <person name="Kukor R."/>
            <person name="Lanois A."/>
            <person name="Latreille P."/>
            <person name="Leimgruber N.K."/>
            <person name="Lipke C.M."/>
            <person name="Liu R."/>
            <person name="Lu X."/>
            <person name="Martens E.C."/>
            <person name="Marri P.R."/>
            <person name="Medigue C."/>
            <person name="Menard M.L."/>
            <person name="Miller N.M."/>
            <person name="Morales-Soto N."/>
            <person name="Norton S."/>
            <person name="Ogier J.C."/>
            <person name="Orchard S.S."/>
            <person name="Park D."/>
            <person name="Park Y."/>
            <person name="Qurollo B.A."/>
            <person name="Sugar D.R."/>
            <person name="Richards G.R."/>
            <person name="Rouy Z."/>
            <person name="Slominski B."/>
            <person name="Slominski K."/>
            <person name="Snyder H."/>
            <person name="Tjaden B.C."/>
            <person name="van der Hoeven R."/>
            <person name="Welch R.D."/>
            <person name="Wheeler C."/>
            <person name="Xiang B."/>
            <person name="Barbazuk B."/>
            <person name="Gaudriault S."/>
            <person name="Goodner B."/>
            <person name="Slater S.C."/>
            <person name="Forst S."/>
            <person name="Goldman B.S."/>
            <person name="Goodrich-Blair H."/>
        </authorList>
    </citation>
    <scope>NUCLEOTIDE SEQUENCE [LARGE SCALE GENOMIC DNA]</scope>
    <source>
        <strain evidence="7">ATCC 19061 / DSM 3370 / CCUG 14189 / LMG 1036 / NCIMB 9965 / AN6</strain>
    </source>
</reference>
<dbReference type="InterPro" id="IPR050611">
    <property type="entry name" value="ABCF"/>
</dbReference>
<keyword evidence="2" id="KW-0547">Nucleotide-binding</keyword>
<keyword evidence="6" id="KW-0378">Hydrolase</keyword>
<dbReference type="PANTHER" id="PTHR19211:SF6">
    <property type="entry name" value="BLL7188 PROTEIN"/>
    <property type="match status" value="1"/>
</dbReference>
<evidence type="ECO:0000256" key="2">
    <source>
        <dbReference type="ARBA" id="ARBA00022741"/>
    </source>
</evidence>
<evidence type="ECO:0000259" key="5">
    <source>
        <dbReference type="PROSITE" id="PS50893"/>
    </source>
</evidence>
<dbReference type="eggNOG" id="COG0488">
    <property type="taxonomic scope" value="Bacteria"/>
</dbReference>
<gene>
    <name evidence="6" type="ordered locus">XNC1_1755</name>
</gene>
<dbReference type="CDD" id="cd03221">
    <property type="entry name" value="ABCF_EF-3"/>
    <property type="match status" value="1"/>
</dbReference>
<evidence type="ECO:0000256" key="3">
    <source>
        <dbReference type="ARBA" id="ARBA00022840"/>
    </source>
</evidence>
<dbReference type="Gene3D" id="3.40.50.300">
    <property type="entry name" value="P-loop containing nucleotide triphosphate hydrolases"/>
    <property type="match status" value="2"/>
</dbReference>
<dbReference type="STRING" id="406817.XNC1_1755"/>
<dbReference type="EC" id="3.6.3.41" evidence="6"/>
<keyword evidence="3" id="KW-0067">ATP-binding</keyword>
<proteinExistence type="predicted"/>
<keyword evidence="7" id="KW-1185">Reference proteome</keyword>
<feature type="domain" description="ABC transporter" evidence="5">
    <location>
        <begin position="9"/>
        <end position="242"/>
    </location>
</feature>
<keyword evidence="1" id="KW-0677">Repeat</keyword>
<dbReference type="GO" id="GO:0005524">
    <property type="term" value="F:ATP binding"/>
    <property type="evidence" value="ECO:0007669"/>
    <property type="project" value="UniProtKB-KW"/>
</dbReference>
<dbReference type="SUPFAM" id="SSF52540">
    <property type="entry name" value="P-loop containing nucleoside triphosphate hydrolases"/>
    <property type="match status" value="2"/>
</dbReference>
<dbReference type="AlphaFoldDB" id="D3VCU9"/>
<dbReference type="Pfam" id="PF00005">
    <property type="entry name" value="ABC_tran"/>
    <property type="match status" value="2"/>
</dbReference>
<dbReference type="InterPro" id="IPR003439">
    <property type="entry name" value="ABC_transporter-like_ATP-bd"/>
</dbReference>
<dbReference type="RefSeq" id="WP_013184032.1">
    <property type="nucleotide sequence ID" value="NZ_CAWLKV010000001.1"/>
</dbReference>
<dbReference type="Proteomes" id="UP000008075">
    <property type="component" value="Chromosome"/>
</dbReference>
<evidence type="ECO:0000313" key="6">
    <source>
        <dbReference type="EMBL" id="CBJ89815.1"/>
    </source>
</evidence>
<sequence>MQNTDSVLIEAKHLTLQFPGESVPLFSGVNMFLTTGQQALVGRNGIGKSCLAAILAGKMMPSEGYVHRFCDVGYLSQKEAQLPGTGADVLGINIIRQVNERILIGKGTPDDFNFMEGQWNWESETKVFLEEGGLSSDVLDRAFVSLSGGEQTRLRLLALKKQGYDFIVLDEPSNHLDRNGRIWLAQWLSAFNGGSLLVTHDTYLLEKVSSIYELNSIGIEHSQGGWQSWLESREQLRLGIQRETELSKKYLQQVQRDKQKMREKAEKRQNQGKSRRSNANQSKIILDREQGRSEATQSRNAKLYDERIQRAAVNAMQAKDKLEIIEPLVIVASMPERATNPLLYLRNVVLPFGTLTPVNLVLNSGERLAILGDNGSGKSTLLKVMAGLIKPVTGECTVTRSHRLMDQHFSFLDKELSALQNFQHQAPGWTENLYRTRLAQLRIHSDIVLKPVSTLSGGEQLKIALACLFCGPSAPSLLILDEPDNHLDIESRELLQQALRNYKGAILLVSHDIKFIEKIGDMNYLCLNL</sequence>
<evidence type="ECO:0000256" key="1">
    <source>
        <dbReference type="ARBA" id="ARBA00022737"/>
    </source>
</evidence>
<feature type="domain" description="ABC transporter" evidence="5">
    <location>
        <begin position="336"/>
        <end position="529"/>
    </location>
</feature>
<organism evidence="6 7">
    <name type="scientific">Xenorhabdus nematophila (strain ATCC 19061 / DSM 3370 / CCUG 14189 / LMG 1036 / NCIMB 9965 / AN6)</name>
    <dbReference type="NCBI Taxonomy" id="406817"/>
    <lineage>
        <taxon>Bacteria</taxon>
        <taxon>Pseudomonadati</taxon>
        <taxon>Pseudomonadota</taxon>
        <taxon>Gammaproteobacteria</taxon>
        <taxon>Enterobacterales</taxon>
        <taxon>Morganellaceae</taxon>
        <taxon>Xenorhabdus</taxon>
    </lineage>
</organism>
<feature type="compositionally biased region" description="Basic and acidic residues" evidence="4">
    <location>
        <begin position="257"/>
        <end position="269"/>
    </location>
</feature>
<dbReference type="EMBL" id="FN667742">
    <property type="protein sequence ID" value="CBJ89815.1"/>
    <property type="molecule type" value="Genomic_DNA"/>
</dbReference>
<dbReference type="HOGENOM" id="CLU_000604_36_0_6"/>
<feature type="region of interest" description="Disordered" evidence="4">
    <location>
        <begin position="257"/>
        <end position="300"/>
    </location>
</feature>
<dbReference type="KEGG" id="xne:XNC1_1755"/>
<name>D3VCU9_XENNA</name>
<accession>D3VCU9</accession>